<evidence type="ECO:0000256" key="6">
    <source>
        <dbReference type="PIRSR" id="PIRSR026534-1"/>
    </source>
</evidence>
<dbReference type="EMBL" id="JACYFG010000040">
    <property type="protein sequence ID" value="MBD5781133.1"/>
    <property type="molecule type" value="Genomic_DNA"/>
</dbReference>
<comment type="pathway">
    <text evidence="1 5">Glycan metabolism; L-arabinan degradation.</text>
</comment>
<comment type="similarity">
    <text evidence="2 5">Belongs to the glycosyl hydrolase 43 family.</text>
</comment>
<dbReference type="AlphaFoldDB" id="A0A927F9T8"/>
<dbReference type="InterPro" id="IPR050727">
    <property type="entry name" value="GH43_arabinanases"/>
</dbReference>
<feature type="binding site" evidence="7">
    <location>
        <position position="41"/>
    </location>
    <ligand>
        <name>substrate</name>
    </ligand>
</feature>
<feature type="signal peptide" evidence="9">
    <location>
        <begin position="1"/>
        <end position="20"/>
    </location>
</feature>
<feature type="binding site" evidence="7">
    <location>
        <begin position="178"/>
        <end position="180"/>
    </location>
    <ligand>
        <name>substrate</name>
    </ligand>
</feature>
<evidence type="ECO:0000256" key="2">
    <source>
        <dbReference type="ARBA" id="ARBA00009865"/>
    </source>
</evidence>
<dbReference type="InterPro" id="IPR016840">
    <property type="entry name" value="Glyco_hydro_43_endo_a_Ara-ase"/>
</dbReference>
<evidence type="ECO:0000256" key="1">
    <source>
        <dbReference type="ARBA" id="ARBA00004834"/>
    </source>
</evidence>
<dbReference type="GO" id="GO:0046558">
    <property type="term" value="F:arabinan endo-1,5-alpha-L-arabinosidase activity"/>
    <property type="evidence" value="ECO:0007669"/>
    <property type="project" value="InterPro"/>
</dbReference>
<feature type="active site" description="Proton donor" evidence="6">
    <location>
        <position position="231"/>
    </location>
</feature>
<keyword evidence="9" id="KW-0732">Signal</keyword>
<comment type="caution">
    <text evidence="10">The sequence shown here is derived from an EMBL/GenBank/DDBJ whole genome shotgun (WGS) entry which is preliminary data.</text>
</comment>
<dbReference type="RefSeq" id="WP_191618235.1">
    <property type="nucleotide sequence ID" value="NZ_JACYFG010000040.1"/>
</dbReference>
<name>A0A927F9T8_9BACT</name>
<sequence>MKGKIICWAVGLSVIAAVQADEPAVVSNKVDVPREDVVAHDPVLIKEADTYYLFTTGPGVSVWSSQDMELWTMQAPVFDPVPAWAKETVPGFNGHMWAPDISYHEGRYLLYYSVSTFGSNDSCIGLASNATLDSSSPDFEWKDHGVVVRSEPGLQDWNAIDPNLVFDEEGQPYLAFGSFWSGLKLAPLTDDLSALKQEAGSPVSIASRRYQWVDSEVGDAPVLQEGNDAIEGPFIYRKGAYYYLFASVDFCCRGKNSTYKMIYGRSKDIRGPYLDREGRSMLEGGGTLLKRGDARWHGVGHNGISNIDGEEYAIFHGYDGETKRGLPKLHIEALSWTEDGWPELASLDVP</sequence>
<evidence type="ECO:0000313" key="10">
    <source>
        <dbReference type="EMBL" id="MBD5781133.1"/>
    </source>
</evidence>
<keyword evidence="4 5" id="KW-0326">Glycosidase</keyword>
<dbReference type="PIRSF" id="PIRSF026534">
    <property type="entry name" value="Endo_alpha-L-arabinosidase"/>
    <property type="match status" value="1"/>
</dbReference>
<organism evidence="10 11">
    <name type="scientific">Pelagicoccus enzymogenes</name>
    <dbReference type="NCBI Taxonomy" id="2773457"/>
    <lineage>
        <taxon>Bacteria</taxon>
        <taxon>Pseudomonadati</taxon>
        <taxon>Verrucomicrobiota</taxon>
        <taxon>Opitutia</taxon>
        <taxon>Puniceicoccales</taxon>
        <taxon>Pelagicoccaceae</taxon>
        <taxon>Pelagicoccus</taxon>
    </lineage>
</organism>
<evidence type="ECO:0000256" key="4">
    <source>
        <dbReference type="ARBA" id="ARBA00023295"/>
    </source>
</evidence>
<accession>A0A927F9T8</accession>
<dbReference type="Gene3D" id="2.115.10.20">
    <property type="entry name" value="Glycosyl hydrolase domain, family 43"/>
    <property type="match status" value="1"/>
</dbReference>
<dbReference type="SUPFAM" id="SSF75005">
    <property type="entry name" value="Arabinanase/levansucrase/invertase"/>
    <property type="match status" value="1"/>
</dbReference>
<dbReference type="InterPro" id="IPR023296">
    <property type="entry name" value="Glyco_hydro_beta-prop_sf"/>
</dbReference>
<gene>
    <name evidence="10" type="ORF">IEN85_16660</name>
</gene>
<feature type="binding site" evidence="7">
    <location>
        <position position="118"/>
    </location>
    <ligand>
        <name>substrate</name>
    </ligand>
</feature>
<evidence type="ECO:0000313" key="11">
    <source>
        <dbReference type="Proteomes" id="UP000622317"/>
    </source>
</evidence>
<proteinExistence type="inferred from homology"/>
<evidence type="ECO:0000256" key="3">
    <source>
        <dbReference type="ARBA" id="ARBA00022801"/>
    </source>
</evidence>
<reference evidence="10" key="1">
    <citation type="submission" date="2020-09" db="EMBL/GenBank/DDBJ databases">
        <title>Pelagicoccus enzymogenes sp. nov. with an EPS production, isolated from marine sediment.</title>
        <authorList>
            <person name="Feng X."/>
        </authorList>
    </citation>
    <scope>NUCLEOTIDE SEQUENCE</scope>
    <source>
        <strain evidence="10">NFK12</strain>
    </source>
</reference>
<feature type="binding site" evidence="7">
    <location>
        <begin position="158"/>
        <end position="161"/>
    </location>
    <ligand>
        <name>substrate</name>
    </ligand>
</feature>
<evidence type="ECO:0000256" key="5">
    <source>
        <dbReference type="PIRNR" id="PIRNR026534"/>
    </source>
</evidence>
<feature type="chain" id="PRO_5037894193" evidence="9">
    <location>
        <begin position="21"/>
        <end position="350"/>
    </location>
</feature>
<evidence type="ECO:0000256" key="8">
    <source>
        <dbReference type="PIRSR" id="PIRSR026534-3"/>
    </source>
</evidence>
<keyword evidence="3 5" id="KW-0378">Hydrolase</keyword>
<evidence type="ECO:0000256" key="9">
    <source>
        <dbReference type="SAM" id="SignalP"/>
    </source>
</evidence>
<feature type="active site" description="Proton acceptor" evidence="6">
    <location>
        <position position="41"/>
    </location>
</feature>
<feature type="site" description="Important for catalytic activity, responsible for pKa modulation of the active site Glu and correct orientation of both the proton donor and substrate" evidence="8">
    <location>
        <position position="161"/>
    </location>
</feature>
<dbReference type="GO" id="GO:0005975">
    <property type="term" value="P:carbohydrate metabolic process"/>
    <property type="evidence" value="ECO:0007669"/>
    <property type="project" value="InterPro"/>
</dbReference>
<dbReference type="PANTHER" id="PTHR43301:SF3">
    <property type="entry name" value="ARABINAN ENDO-1,5-ALPHA-L-ARABINOSIDASE A-RELATED"/>
    <property type="match status" value="1"/>
</dbReference>
<dbReference type="InterPro" id="IPR006710">
    <property type="entry name" value="Glyco_hydro_43"/>
</dbReference>
<dbReference type="Proteomes" id="UP000622317">
    <property type="component" value="Unassembled WGS sequence"/>
</dbReference>
<dbReference type="PANTHER" id="PTHR43301">
    <property type="entry name" value="ARABINAN ENDO-1,5-ALPHA-L-ARABINOSIDASE"/>
    <property type="match status" value="1"/>
</dbReference>
<evidence type="ECO:0000256" key="7">
    <source>
        <dbReference type="PIRSR" id="PIRSR026534-2"/>
    </source>
</evidence>
<protein>
    <submittedName>
        <fullName evidence="10">Family 43 glycosylhydrolase</fullName>
    </submittedName>
</protein>
<feature type="site" description="Important for substrate recognition" evidence="8">
    <location>
        <position position="301"/>
    </location>
</feature>
<keyword evidence="11" id="KW-1185">Reference proteome</keyword>
<dbReference type="Pfam" id="PF04616">
    <property type="entry name" value="Glyco_hydro_43"/>
    <property type="match status" value="1"/>
</dbReference>